<evidence type="ECO:0000256" key="26">
    <source>
        <dbReference type="PROSITE-ProRule" id="PRU00121"/>
    </source>
</evidence>
<dbReference type="Gene3D" id="2.60.40.10">
    <property type="entry name" value="Immunoglobulins"/>
    <property type="match status" value="1"/>
</dbReference>
<dbReference type="PROSITE" id="PS50070">
    <property type="entry name" value="KRINGLE_2"/>
    <property type="match status" value="1"/>
</dbReference>
<dbReference type="GO" id="GO:0004714">
    <property type="term" value="F:transmembrane receptor protein tyrosine kinase activity"/>
    <property type="evidence" value="ECO:0007669"/>
    <property type="project" value="UniProtKB-EC"/>
</dbReference>
<evidence type="ECO:0000256" key="23">
    <source>
        <dbReference type="PIRSR" id="PIRSR000615-1"/>
    </source>
</evidence>
<dbReference type="SMART" id="SM00130">
    <property type="entry name" value="KR"/>
    <property type="match status" value="1"/>
</dbReference>
<dbReference type="PRINTS" id="PR00109">
    <property type="entry name" value="TYRKINASE"/>
</dbReference>
<dbReference type="Proteomes" id="UP000093561">
    <property type="component" value="Unassembled WGS sequence"/>
</dbReference>
<sequence>MDDLSSIENVNYKKVLVKLDKMALKPITKKESVQKLNDLKSGRKPQQEDAETEVAKQRKSESDMVPKPYDDLFIEPAGDYDIVYADYNTTMEDGSSPSRRPYIRLTSFLNNVTKNAGDEVRFKCEAAGSPLPLQFSWLKNHAPVEKNRKLKIKNREYWSRLVITDLEVLDSGYYQCVVSNSLASVNTTAVLRVNNVLDGKSSNINKLKGKSTSRISNFQNEEYFEEDFEGPGSSMSDGLGRLQSEEESEDSLWNVPNNAAGPGYAPIAPSDRWLDGLNAKVGDCIVYRGEACREYLTGRHVMIVSDNREDMYDVDRNLRAAMMFINSSPVISAQCKHYSHAVACYHMYKICDRGSGTDHRATSGMPHILTICRKDCDALQADLCPKELALAAEHDLVGDDPKALLPKCQSLNPKAEYCIPIINVADQSEGNTDLSPDSPKELPHWCYMDSGKTYEGNASLTKSGKRCMNWTQSSSREFNIDRYPSLRASRNHCRNPGGKKSSPWCFTHPNGQEEYCDISQCPPSMYPYLRDREVMGTIDDDGSIIGDISDIWSSLSSPWQLAILGGFGFFIFSLILLCCYCCCRRRRSEAAGSSSAIKKNGLQNCNGCSIASSAVNSTYYRKLNGTANTDPNNAGFELSSLIQVPTNSNTFMQHHSGSYAQYSPRPSTEPSIEPYQIPEIQSSQLQIGDLIGEGQFGIIHNGNWHGSLLNGEPIQVAVKSLKSGSSAVDRQNFEEEIRTIAPFDHPNVVRLLGVCYFDTQQLSAVFEYMVHGDLHDFLRLRAPKTNGYEQVVDQERIIADNEDFLRIALQIAYGMKYLSSMNFVHRDLAARNCLVADQRVIKIADFGLVRNCYEKDYYKVMHRTWLPVRWMSQEAIQCGRFSEATDVWSFGVTLWEIYSYGRQPYESYSHQDVIELICVRSLLECPQNCPTNIYSLMVECWHEHPERRPTFSELYSRLQTWSLTSPSQSVLSHQQNHPGSSHSDSSAAANRGSRQSSSTPSLSLLRGTTGNTSLGTAPSMATTAFSVPSPAPMQTMMTLNGVHPYQVGSTHLVSGGSHNRSPKTRLQNAVTRTSNNNTVATASLIRHQGTSHFSYSGDDAASEESD</sequence>
<dbReference type="PRINTS" id="PR00018">
    <property type="entry name" value="KRINGLE"/>
</dbReference>
<evidence type="ECO:0000313" key="33">
    <source>
        <dbReference type="Proteomes" id="UP000093561"/>
    </source>
</evidence>
<keyword evidence="5" id="KW-0808">Transferase</keyword>
<dbReference type="EC" id="2.7.10.1" evidence="2"/>
<dbReference type="InterPro" id="IPR036179">
    <property type="entry name" value="Ig-like_dom_sf"/>
</dbReference>
<dbReference type="CDD" id="cd00096">
    <property type="entry name" value="Ig"/>
    <property type="match status" value="1"/>
</dbReference>
<dbReference type="GO" id="GO:0007155">
    <property type="term" value="P:cell adhesion"/>
    <property type="evidence" value="ECO:0007669"/>
    <property type="project" value="UniProtKB-KW"/>
</dbReference>
<protein>
    <recommendedName>
        <fullName evidence="2">receptor protein-tyrosine kinase</fullName>
        <ecNumber evidence="2">2.7.10.1</ecNumber>
    </recommendedName>
</protein>
<evidence type="ECO:0000256" key="4">
    <source>
        <dbReference type="ARBA" id="ARBA00022572"/>
    </source>
</evidence>
<feature type="domain" description="FZ" evidence="30">
    <location>
        <begin position="279"/>
        <end position="421"/>
    </location>
</feature>
<dbReference type="WBParaSite" id="mrna-Wban_09315">
    <property type="protein sequence ID" value="mrna-Wban_09315"/>
    <property type="gene ID" value="Wban_09315"/>
</dbReference>
<feature type="region of interest" description="Disordered" evidence="28">
    <location>
        <begin position="967"/>
        <end position="1025"/>
    </location>
</feature>
<dbReference type="Pfam" id="PF07679">
    <property type="entry name" value="I-set"/>
    <property type="match status" value="1"/>
</dbReference>
<dbReference type="InterPro" id="IPR001245">
    <property type="entry name" value="Ser-Thr/Tyr_kinase_cat_dom"/>
</dbReference>
<dbReference type="GO" id="GO:0045202">
    <property type="term" value="C:synapse"/>
    <property type="evidence" value="ECO:0007669"/>
    <property type="project" value="UniProtKB-SubCell"/>
</dbReference>
<keyword evidence="6" id="KW-0812">Transmembrane</keyword>
<evidence type="ECO:0000256" key="14">
    <source>
        <dbReference type="ARBA" id="ARBA00023018"/>
    </source>
</evidence>
<dbReference type="InterPro" id="IPR041775">
    <property type="entry name" value="Ror-like_CRD"/>
</dbReference>
<dbReference type="Pfam" id="PF07714">
    <property type="entry name" value="PK_Tyr_Ser-Thr"/>
    <property type="match status" value="1"/>
</dbReference>
<dbReference type="InterPro" id="IPR038178">
    <property type="entry name" value="Kringle_sf"/>
</dbReference>
<dbReference type="GO" id="GO:0007169">
    <property type="term" value="P:cell surface receptor protein tyrosine kinase signaling pathway"/>
    <property type="evidence" value="ECO:0007669"/>
    <property type="project" value="TreeGrafter"/>
</dbReference>
<keyword evidence="17 26" id="KW-1015">Disulfide bond</keyword>
<evidence type="ECO:0000256" key="2">
    <source>
        <dbReference type="ARBA" id="ARBA00011902"/>
    </source>
</evidence>
<feature type="active site" description="Proton acceptor" evidence="23">
    <location>
        <position position="827"/>
    </location>
</feature>
<dbReference type="CDD" id="cd07459">
    <property type="entry name" value="CRD_TK_ROR_like"/>
    <property type="match status" value="1"/>
</dbReference>
<dbReference type="GO" id="GO:0043235">
    <property type="term" value="C:receptor complex"/>
    <property type="evidence" value="ECO:0007669"/>
    <property type="project" value="TreeGrafter"/>
</dbReference>
<dbReference type="SMART" id="SM00408">
    <property type="entry name" value="IGc2"/>
    <property type="match status" value="1"/>
</dbReference>
<dbReference type="InterPro" id="IPR003598">
    <property type="entry name" value="Ig_sub2"/>
</dbReference>
<accession>A0AAF5Q338</accession>
<dbReference type="GO" id="GO:0017147">
    <property type="term" value="F:Wnt-protein binding"/>
    <property type="evidence" value="ECO:0007669"/>
    <property type="project" value="TreeGrafter"/>
</dbReference>
<dbReference type="FunFam" id="1.10.510.10:FF:000554">
    <property type="entry name" value="Predicted protein"/>
    <property type="match status" value="1"/>
</dbReference>
<comment type="subcellular location">
    <subcellularLocation>
        <location evidence="1">Membrane</location>
        <topology evidence="1">Single-pass type I membrane protein</topology>
    </subcellularLocation>
    <subcellularLocation>
        <location evidence="21">Synapse</location>
    </subcellularLocation>
</comment>
<feature type="disulfide bond" evidence="26">
    <location>
        <begin position="493"/>
        <end position="516"/>
    </location>
</feature>
<dbReference type="InterPro" id="IPR050122">
    <property type="entry name" value="RTK"/>
</dbReference>
<reference evidence="33" key="1">
    <citation type="submission" date="2015-03" db="EMBL/GenBank/DDBJ databases">
        <title>Wuchereria bancrofti Genome Sequencing Papua New Guinea Strain.</title>
        <authorList>
            <person name="Small S.T."/>
            <person name="Serre D."/>
            <person name="Zimmerman P.A."/>
        </authorList>
    </citation>
    <scope>NUCLEOTIDE SEQUENCE [LARGE SCALE GENOMIC DNA]</scope>
    <source>
        <strain evidence="33">pt0022</strain>
    </source>
</reference>
<keyword evidence="18" id="KW-0675">Receptor</keyword>
<feature type="binding site" evidence="25">
    <location>
        <position position="832"/>
    </location>
    <ligand>
        <name>Mg(2+)</name>
        <dbReference type="ChEBI" id="CHEBI:18420"/>
    </ligand>
</feature>
<dbReference type="InterPro" id="IPR013806">
    <property type="entry name" value="Kringle-like"/>
</dbReference>
<evidence type="ECO:0000256" key="20">
    <source>
        <dbReference type="ARBA" id="ARBA00023319"/>
    </source>
</evidence>
<evidence type="ECO:0000256" key="8">
    <source>
        <dbReference type="ARBA" id="ARBA00022737"/>
    </source>
</evidence>
<dbReference type="Pfam" id="PF00051">
    <property type="entry name" value="Kringle"/>
    <property type="match status" value="1"/>
</dbReference>
<keyword evidence="16" id="KW-0829">Tyrosine-protein kinase</keyword>
<feature type="domain" description="Ig-like" evidence="32">
    <location>
        <begin position="101"/>
        <end position="192"/>
    </location>
</feature>
<keyword evidence="19" id="KW-0325">Glycoprotein</keyword>
<keyword evidence="4 26" id="KW-0420">Kringle</keyword>
<evidence type="ECO:0000256" key="16">
    <source>
        <dbReference type="ARBA" id="ARBA00023137"/>
    </source>
</evidence>
<dbReference type="InterPro" id="IPR007110">
    <property type="entry name" value="Ig-like_dom"/>
</dbReference>
<name>A0AAF5Q338_WUCBA</name>
<feature type="compositionally biased region" description="Polar residues" evidence="28">
    <location>
        <begin position="967"/>
        <end position="988"/>
    </location>
</feature>
<dbReference type="PROSITE" id="PS50011">
    <property type="entry name" value="PROTEIN_KINASE_DOM"/>
    <property type="match status" value="1"/>
</dbReference>
<comment type="caution">
    <text evidence="26">Lacks conserved residue(s) required for the propagation of feature annotation.</text>
</comment>
<dbReference type="GO" id="GO:0046872">
    <property type="term" value="F:metal ion binding"/>
    <property type="evidence" value="ECO:0007669"/>
    <property type="project" value="UniProtKB-KW"/>
</dbReference>
<evidence type="ECO:0000256" key="7">
    <source>
        <dbReference type="ARBA" id="ARBA00022729"/>
    </source>
</evidence>
<organism evidence="33 34">
    <name type="scientific">Wuchereria bancrofti</name>
    <dbReference type="NCBI Taxonomy" id="6293"/>
    <lineage>
        <taxon>Eukaryota</taxon>
        <taxon>Metazoa</taxon>
        <taxon>Ecdysozoa</taxon>
        <taxon>Nematoda</taxon>
        <taxon>Chromadorea</taxon>
        <taxon>Rhabditida</taxon>
        <taxon>Spirurina</taxon>
        <taxon>Spiruromorpha</taxon>
        <taxon>Filarioidea</taxon>
        <taxon>Onchocercidae</taxon>
        <taxon>Wuchereria</taxon>
    </lineage>
</organism>
<evidence type="ECO:0000256" key="1">
    <source>
        <dbReference type="ARBA" id="ARBA00004479"/>
    </source>
</evidence>
<evidence type="ECO:0000256" key="3">
    <source>
        <dbReference type="ARBA" id="ARBA00022553"/>
    </source>
</evidence>
<dbReference type="SUPFAM" id="SSF56112">
    <property type="entry name" value="Protein kinase-like (PK-like)"/>
    <property type="match status" value="1"/>
</dbReference>
<feature type="binding site" evidence="24">
    <location>
        <position position="831"/>
    </location>
    <ligand>
        <name>ATP</name>
        <dbReference type="ChEBI" id="CHEBI:30616"/>
    </ligand>
</feature>
<dbReference type="InterPro" id="IPR011009">
    <property type="entry name" value="Kinase-like_dom_sf"/>
</dbReference>
<dbReference type="InterPro" id="IPR020067">
    <property type="entry name" value="Frizzled_dom"/>
</dbReference>
<keyword evidence="10" id="KW-0418">Kinase</keyword>
<dbReference type="GO" id="GO:0009653">
    <property type="term" value="P:anatomical structure morphogenesis"/>
    <property type="evidence" value="ECO:0007669"/>
    <property type="project" value="UniProtKB-ARBA"/>
</dbReference>
<keyword evidence="13" id="KW-1133">Transmembrane helix</keyword>
<keyword evidence="11 24" id="KW-0067">ATP-binding</keyword>
<evidence type="ECO:0000256" key="18">
    <source>
        <dbReference type="ARBA" id="ARBA00023170"/>
    </source>
</evidence>
<comment type="catalytic activity">
    <reaction evidence="22">
        <text>L-tyrosyl-[protein] + ATP = O-phospho-L-tyrosyl-[protein] + ADP + H(+)</text>
        <dbReference type="Rhea" id="RHEA:10596"/>
        <dbReference type="Rhea" id="RHEA-COMP:10136"/>
        <dbReference type="Rhea" id="RHEA-COMP:20101"/>
        <dbReference type="ChEBI" id="CHEBI:15378"/>
        <dbReference type="ChEBI" id="CHEBI:30616"/>
        <dbReference type="ChEBI" id="CHEBI:46858"/>
        <dbReference type="ChEBI" id="CHEBI:61978"/>
        <dbReference type="ChEBI" id="CHEBI:456216"/>
        <dbReference type="EC" id="2.7.10.1"/>
    </reaction>
</comment>
<evidence type="ECO:0000259" key="31">
    <source>
        <dbReference type="PROSITE" id="PS50070"/>
    </source>
</evidence>
<dbReference type="Gene3D" id="3.30.200.20">
    <property type="entry name" value="Phosphorylase Kinase, domain 1"/>
    <property type="match status" value="1"/>
</dbReference>
<dbReference type="PROSITE" id="PS50038">
    <property type="entry name" value="FZ"/>
    <property type="match status" value="1"/>
</dbReference>
<dbReference type="InterPro" id="IPR008266">
    <property type="entry name" value="Tyr_kinase_AS"/>
</dbReference>
<dbReference type="PANTHER" id="PTHR24416:SF611">
    <property type="entry name" value="TYROSINE-PROTEIN KINASE TRANSMEMBRANE RECEPTOR ROR"/>
    <property type="match status" value="1"/>
</dbReference>
<evidence type="ECO:0000256" key="28">
    <source>
        <dbReference type="SAM" id="MobiDB-lite"/>
    </source>
</evidence>
<keyword evidence="9 24" id="KW-0547">Nucleotide-binding</keyword>
<evidence type="ECO:0000259" key="29">
    <source>
        <dbReference type="PROSITE" id="PS50011"/>
    </source>
</evidence>
<feature type="domain" description="Kringle" evidence="31">
    <location>
        <begin position="445"/>
        <end position="521"/>
    </location>
</feature>
<feature type="compositionally biased region" description="Polar residues" evidence="28">
    <location>
        <begin position="1011"/>
        <end position="1025"/>
    </location>
</feature>
<feature type="binding site" evidence="27">
    <location>
        <position position="719"/>
    </location>
    <ligand>
        <name>ATP</name>
        <dbReference type="ChEBI" id="CHEBI:30616"/>
    </ligand>
</feature>
<feature type="region of interest" description="Disordered" evidence="28">
    <location>
        <begin position="35"/>
        <end position="67"/>
    </location>
</feature>
<dbReference type="SUPFAM" id="SSF57440">
    <property type="entry name" value="Kringle-like"/>
    <property type="match status" value="1"/>
</dbReference>
<keyword evidence="12" id="KW-0130">Cell adhesion</keyword>
<evidence type="ECO:0000256" key="25">
    <source>
        <dbReference type="PIRSR" id="PIRSR000615-3"/>
    </source>
</evidence>
<dbReference type="InterPro" id="IPR020635">
    <property type="entry name" value="Tyr_kinase_cat_dom"/>
</dbReference>
<evidence type="ECO:0000256" key="13">
    <source>
        <dbReference type="ARBA" id="ARBA00022989"/>
    </source>
</evidence>
<dbReference type="CDD" id="cd00108">
    <property type="entry name" value="KR"/>
    <property type="match status" value="1"/>
</dbReference>
<feature type="domain" description="Protein kinase" evidence="29">
    <location>
        <begin position="685"/>
        <end position="962"/>
    </location>
</feature>
<feature type="binding site" evidence="25">
    <location>
        <position position="845"/>
    </location>
    <ligand>
        <name>Mg(2+)</name>
        <dbReference type="ChEBI" id="CHEBI:18420"/>
    </ligand>
</feature>
<evidence type="ECO:0000256" key="19">
    <source>
        <dbReference type="ARBA" id="ARBA00023180"/>
    </source>
</evidence>
<evidence type="ECO:0000256" key="27">
    <source>
        <dbReference type="PROSITE-ProRule" id="PRU10141"/>
    </source>
</evidence>
<dbReference type="PROSITE" id="PS00107">
    <property type="entry name" value="PROTEIN_KINASE_ATP"/>
    <property type="match status" value="1"/>
</dbReference>
<dbReference type="InterPro" id="IPR003599">
    <property type="entry name" value="Ig_sub"/>
</dbReference>
<dbReference type="InterPro" id="IPR017441">
    <property type="entry name" value="Protein_kinase_ATP_BS"/>
</dbReference>
<evidence type="ECO:0000259" key="30">
    <source>
        <dbReference type="PROSITE" id="PS50038"/>
    </source>
</evidence>
<evidence type="ECO:0000256" key="6">
    <source>
        <dbReference type="ARBA" id="ARBA00022692"/>
    </source>
</evidence>
<feature type="compositionally biased region" description="Low complexity" evidence="28">
    <location>
        <begin position="991"/>
        <end position="1010"/>
    </location>
</feature>
<evidence type="ECO:0000256" key="17">
    <source>
        <dbReference type="ARBA" id="ARBA00023157"/>
    </source>
</evidence>
<evidence type="ECO:0000256" key="22">
    <source>
        <dbReference type="ARBA" id="ARBA00051243"/>
    </source>
</evidence>
<keyword evidence="15" id="KW-0472">Membrane</keyword>
<keyword evidence="3" id="KW-0597">Phosphoprotein</keyword>
<reference evidence="34" key="3">
    <citation type="submission" date="2024-02" db="UniProtKB">
        <authorList>
            <consortium name="WormBaseParasite"/>
        </authorList>
    </citation>
    <scope>IDENTIFICATION</scope>
    <source>
        <strain evidence="34">pt0022</strain>
    </source>
</reference>
<dbReference type="FunFam" id="2.60.40.10:FF:000017">
    <property type="entry name" value="Down syndrome cell adhesion molecule b"/>
    <property type="match status" value="1"/>
</dbReference>
<dbReference type="GO" id="GO:0005524">
    <property type="term" value="F:ATP binding"/>
    <property type="evidence" value="ECO:0007669"/>
    <property type="project" value="UniProtKB-UniRule"/>
</dbReference>
<keyword evidence="25" id="KW-0479">Metal-binding</keyword>
<evidence type="ECO:0000256" key="10">
    <source>
        <dbReference type="ARBA" id="ARBA00022777"/>
    </source>
</evidence>
<evidence type="ECO:0000256" key="12">
    <source>
        <dbReference type="ARBA" id="ARBA00022889"/>
    </source>
</evidence>
<evidence type="ECO:0000256" key="11">
    <source>
        <dbReference type="ARBA" id="ARBA00022840"/>
    </source>
</evidence>
<dbReference type="Gene3D" id="1.10.2000.10">
    <property type="entry name" value="Frizzled cysteine-rich domain"/>
    <property type="match status" value="1"/>
</dbReference>
<evidence type="ECO:0000313" key="34">
    <source>
        <dbReference type="WBParaSite" id="mrna-Wban_09315"/>
    </source>
</evidence>
<evidence type="ECO:0000256" key="9">
    <source>
        <dbReference type="ARBA" id="ARBA00022741"/>
    </source>
</evidence>
<dbReference type="InterPro" id="IPR036790">
    <property type="entry name" value="Frizzled_dom_sf"/>
</dbReference>
<evidence type="ECO:0000256" key="24">
    <source>
        <dbReference type="PIRSR" id="PIRSR000615-2"/>
    </source>
</evidence>
<dbReference type="SMART" id="SM00409">
    <property type="entry name" value="IG"/>
    <property type="match status" value="1"/>
</dbReference>
<dbReference type="PANTHER" id="PTHR24416">
    <property type="entry name" value="TYROSINE-PROTEIN KINASE RECEPTOR"/>
    <property type="match status" value="1"/>
</dbReference>
<proteinExistence type="predicted"/>
<keyword evidence="14" id="KW-0770">Synapse</keyword>
<dbReference type="Gene3D" id="2.40.20.10">
    <property type="entry name" value="Plasminogen Kringle 4"/>
    <property type="match status" value="1"/>
</dbReference>
<dbReference type="InterPro" id="IPR013098">
    <property type="entry name" value="Ig_I-set"/>
</dbReference>
<dbReference type="PROSITE" id="PS00109">
    <property type="entry name" value="PROTEIN_KINASE_TYR"/>
    <property type="match status" value="1"/>
</dbReference>
<evidence type="ECO:0000259" key="32">
    <source>
        <dbReference type="PROSITE" id="PS50835"/>
    </source>
</evidence>
<dbReference type="PIRSF" id="PIRSF000615">
    <property type="entry name" value="TyrPK_CSF1-R"/>
    <property type="match status" value="1"/>
</dbReference>
<dbReference type="InterPro" id="IPR000719">
    <property type="entry name" value="Prot_kinase_dom"/>
</dbReference>
<dbReference type="PROSITE" id="PS50835">
    <property type="entry name" value="IG_LIKE"/>
    <property type="match status" value="1"/>
</dbReference>
<keyword evidence="7" id="KW-0732">Signal</keyword>
<keyword evidence="25" id="KW-0460">Magnesium</keyword>
<keyword evidence="20" id="KW-0393">Immunoglobulin domain</keyword>
<dbReference type="AlphaFoldDB" id="A0AAF5Q338"/>
<dbReference type="Gene3D" id="1.10.510.10">
    <property type="entry name" value="Transferase(Phosphotransferase) domain 1"/>
    <property type="match status" value="1"/>
</dbReference>
<evidence type="ECO:0000256" key="21">
    <source>
        <dbReference type="ARBA" id="ARBA00034103"/>
    </source>
</evidence>
<keyword evidence="8" id="KW-0677">Repeat</keyword>
<evidence type="ECO:0000256" key="15">
    <source>
        <dbReference type="ARBA" id="ARBA00023136"/>
    </source>
</evidence>
<reference evidence="33" key="2">
    <citation type="journal article" date="2016" name="Mol. Ecol.">
        <title>Population genomics of the filarial nematode parasite Wuchereria bancrofti from mosquitoes.</title>
        <authorList>
            <person name="Small S.T."/>
            <person name="Reimer L.J."/>
            <person name="Tisch D.J."/>
            <person name="King C.L."/>
            <person name="Christensen B.M."/>
            <person name="Siba P.M."/>
            <person name="Kazura J.W."/>
            <person name="Serre D."/>
            <person name="Zimmerman P.A."/>
        </authorList>
    </citation>
    <scope>NUCLEOTIDE SEQUENCE</scope>
    <source>
        <strain evidence="33">pt0022</strain>
    </source>
</reference>
<dbReference type="GO" id="GO:0005886">
    <property type="term" value="C:plasma membrane"/>
    <property type="evidence" value="ECO:0007669"/>
    <property type="project" value="TreeGrafter"/>
</dbReference>
<dbReference type="SUPFAM" id="SSF48726">
    <property type="entry name" value="Immunoglobulin"/>
    <property type="match status" value="1"/>
</dbReference>
<dbReference type="InterPro" id="IPR013783">
    <property type="entry name" value="Ig-like_fold"/>
</dbReference>
<dbReference type="SMART" id="SM00219">
    <property type="entry name" value="TyrKc"/>
    <property type="match status" value="1"/>
</dbReference>
<dbReference type="InterPro" id="IPR000001">
    <property type="entry name" value="Kringle"/>
</dbReference>
<evidence type="ECO:0000256" key="5">
    <source>
        <dbReference type="ARBA" id="ARBA00022679"/>
    </source>
</evidence>